<dbReference type="Gene3D" id="2.40.30.170">
    <property type="match status" value="1"/>
</dbReference>
<dbReference type="InterPro" id="IPR058792">
    <property type="entry name" value="Beta-barrel_RND_2"/>
</dbReference>
<dbReference type="EMBL" id="JMCC02000017">
    <property type="protein sequence ID" value="KIG17926.1"/>
    <property type="molecule type" value="Genomic_DNA"/>
</dbReference>
<feature type="chain" id="PRO_5002159451" evidence="4">
    <location>
        <begin position="36"/>
        <end position="407"/>
    </location>
</feature>
<keyword evidence="4" id="KW-0732">Signal</keyword>
<dbReference type="GO" id="GO:0030313">
    <property type="term" value="C:cell envelope"/>
    <property type="evidence" value="ECO:0007669"/>
    <property type="project" value="UniProtKB-SubCell"/>
</dbReference>
<organism evidence="6 7">
    <name type="scientific">Enhygromyxa salina</name>
    <dbReference type="NCBI Taxonomy" id="215803"/>
    <lineage>
        <taxon>Bacteria</taxon>
        <taxon>Pseudomonadati</taxon>
        <taxon>Myxococcota</taxon>
        <taxon>Polyangia</taxon>
        <taxon>Nannocystales</taxon>
        <taxon>Nannocystaceae</taxon>
        <taxon>Enhygromyxa</taxon>
    </lineage>
</organism>
<evidence type="ECO:0000256" key="3">
    <source>
        <dbReference type="SAM" id="Coils"/>
    </source>
</evidence>
<comment type="subcellular location">
    <subcellularLocation>
        <location evidence="1">Cell envelope</location>
    </subcellularLocation>
</comment>
<evidence type="ECO:0000313" key="6">
    <source>
        <dbReference type="EMBL" id="KIG17926.1"/>
    </source>
</evidence>
<gene>
    <name evidence="6" type="ORF">DB30_02354</name>
</gene>
<evidence type="ECO:0000256" key="1">
    <source>
        <dbReference type="ARBA" id="ARBA00004196"/>
    </source>
</evidence>
<evidence type="ECO:0000313" key="7">
    <source>
        <dbReference type="Proteomes" id="UP000031599"/>
    </source>
</evidence>
<dbReference type="Pfam" id="PF25954">
    <property type="entry name" value="Beta-barrel_RND_2"/>
    <property type="match status" value="1"/>
</dbReference>
<feature type="signal peptide" evidence="4">
    <location>
        <begin position="1"/>
        <end position="35"/>
    </location>
</feature>
<dbReference type="RefSeq" id="WP_052547674.1">
    <property type="nucleotide sequence ID" value="NZ_JMCC02000017.1"/>
</dbReference>
<sequence>MIGQHLLVARALGFGLTLAVALSGALGCSPASSQADTVVVARQDLLLEVDVSGALKAIDSDTLAPPAIPGVWQFKISMMAPEGAEVKQGDPVLGFDVTDLQRQLERKQAERDTAATQAEASRAEARIGSFDSKLEIADAEAKRRKAGIQADVPEGIVAVDELAKARLDLEIAEQRVGHLSAKDRDAQRRRQANIERWEHQHQRAEASVEQLTAAIEKMSIKASRDGTVIYETNWRGEKKSVGDSVWRAGSVMQIVSLEAMEGMGEVDEVDSSRIEAGQSVSLHLDAQPDVVLHGKIASVSTMVRRQSPENPLKVVELRIELEPNDKLRLRPGMRFRGKVLTQKIEGALVVPLDAIVPTAEGPMARKRTSSGVELVPVQTGRRSETLVEITGGLELGDELARSTEAKP</sequence>
<dbReference type="PANTHER" id="PTHR32347">
    <property type="entry name" value="EFFLUX SYSTEM COMPONENT YKNX-RELATED"/>
    <property type="match status" value="1"/>
</dbReference>
<accession>A0A0C2D3Y3</accession>
<dbReference type="Proteomes" id="UP000031599">
    <property type="component" value="Unassembled WGS sequence"/>
</dbReference>
<dbReference type="PANTHER" id="PTHR32347:SF23">
    <property type="entry name" value="BLL5650 PROTEIN"/>
    <property type="match status" value="1"/>
</dbReference>
<feature type="domain" description="CusB-like beta-barrel" evidence="5">
    <location>
        <begin position="265"/>
        <end position="337"/>
    </location>
</feature>
<feature type="coiled-coil region" evidence="3">
    <location>
        <begin position="97"/>
        <end position="126"/>
    </location>
</feature>
<proteinExistence type="predicted"/>
<name>A0A0C2D3Y3_9BACT</name>
<dbReference type="Gene3D" id="2.40.420.20">
    <property type="match status" value="1"/>
</dbReference>
<evidence type="ECO:0000256" key="2">
    <source>
        <dbReference type="ARBA" id="ARBA00023054"/>
    </source>
</evidence>
<evidence type="ECO:0000256" key="4">
    <source>
        <dbReference type="SAM" id="SignalP"/>
    </source>
</evidence>
<keyword evidence="2 3" id="KW-0175">Coiled coil</keyword>
<evidence type="ECO:0000259" key="5">
    <source>
        <dbReference type="Pfam" id="PF25954"/>
    </source>
</evidence>
<feature type="coiled-coil region" evidence="3">
    <location>
        <begin position="162"/>
        <end position="221"/>
    </location>
</feature>
<reference evidence="6 7" key="1">
    <citation type="submission" date="2014-12" db="EMBL/GenBank/DDBJ databases">
        <title>Genome assembly of Enhygromyxa salina DSM 15201.</title>
        <authorList>
            <person name="Sharma G."/>
            <person name="Subramanian S."/>
        </authorList>
    </citation>
    <scope>NUCLEOTIDE SEQUENCE [LARGE SCALE GENOMIC DNA]</scope>
    <source>
        <strain evidence="6 7">DSM 15201</strain>
    </source>
</reference>
<comment type="caution">
    <text evidence="6">The sequence shown here is derived from an EMBL/GenBank/DDBJ whole genome shotgun (WGS) entry which is preliminary data.</text>
</comment>
<dbReference type="InterPro" id="IPR050465">
    <property type="entry name" value="UPF0194_transport"/>
</dbReference>
<protein>
    <submittedName>
        <fullName evidence="6">Macrolide-specific efflux protein macA</fullName>
    </submittedName>
</protein>
<dbReference type="AlphaFoldDB" id="A0A0C2D3Y3"/>